<comment type="caution">
    <text evidence="3">The sequence shown here is derived from an EMBL/GenBank/DDBJ whole genome shotgun (WGS) entry which is preliminary data.</text>
</comment>
<evidence type="ECO:0000313" key="3">
    <source>
        <dbReference type="EMBL" id="TNC21830.1"/>
    </source>
</evidence>
<dbReference type="Gene3D" id="3.30.505.50">
    <property type="entry name" value="Sigma 54 modulation/S30EA ribosomal protein, C-terminal domain"/>
    <property type="match status" value="2"/>
</dbReference>
<feature type="domain" description="Sigma 54 modulation/S30EA ribosomal protein C-terminal" evidence="2">
    <location>
        <begin position="234"/>
        <end position="277"/>
    </location>
</feature>
<name>A0A5C4LTY6_9PSEU</name>
<dbReference type="PANTHER" id="PTHR33231:SF1">
    <property type="entry name" value="30S RIBOSOMAL PROTEIN"/>
    <property type="match status" value="1"/>
</dbReference>
<dbReference type="GO" id="GO:0045900">
    <property type="term" value="P:negative regulation of translational elongation"/>
    <property type="evidence" value="ECO:0007669"/>
    <property type="project" value="TreeGrafter"/>
</dbReference>
<feature type="region of interest" description="Disordered" evidence="1">
    <location>
        <begin position="1"/>
        <end position="43"/>
    </location>
</feature>
<sequence>MERRAVHRAAAPGRRRLARDLGQDAEGLSPLRQGGSPREAEGVNTKAITADRIEITVRGRLPGAGDYLRRRLHEALVHAPEPVLAARATLTRHNDPAVADKVSAAANVDLDGRLIHVDVSGETVAETVDHLRDSVRRSLERTVRPHRRRAAAETAVAAREREIVRHRTFSRAPVAIADAAAELDALGYEFHLFTDVATRQDCVLYRVPGGYRVAAAGAGRLTAPNRVTVSPRTAPWLTLAEARDRFELDDRPFLFFAEAGTGRAAVLYRRHDGHLGLISAA</sequence>
<dbReference type="AlphaFoldDB" id="A0A5C4LTY6"/>
<dbReference type="GO" id="GO:0043024">
    <property type="term" value="F:ribosomal small subunit binding"/>
    <property type="evidence" value="ECO:0007669"/>
    <property type="project" value="TreeGrafter"/>
</dbReference>
<dbReference type="EMBL" id="VDFW01000031">
    <property type="protein sequence ID" value="TNC21830.1"/>
    <property type="molecule type" value="Genomic_DNA"/>
</dbReference>
<proteinExistence type="predicted"/>
<reference evidence="3 4" key="1">
    <citation type="submission" date="2019-06" db="EMBL/GenBank/DDBJ databases">
        <title>Amycolatopsis alkalitolerans sp. nov., isolated from Gastrodia elata Blume.</title>
        <authorList>
            <person name="Narsing Rao M.P."/>
            <person name="Li W.J."/>
        </authorList>
    </citation>
    <scope>NUCLEOTIDE SEQUENCE [LARGE SCALE GENOMIC DNA]</scope>
    <source>
        <strain evidence="3 4">SYSUP0005</strain>
    </source>
</reference>
<dbReference type="InterPro" id="IPR050574">
    <property type="entry name" value="HPF/YfiA_ribosome-assoc"/>
</dbReference>
<dbReference type="PANTHER" id="PTHR33231">
    <property type="entry name" value="30S RIBOSOMAL PROTEIN"/>
    <property type="match status" value="1"/>
</dbReference>
<dbReference type="InterPro" id="IPR032528">
    <property type="entry name" value="Ribosom_S30AE_C"/>
</dbReference>
<dbReference type="Pfam" id="PF16321">
    <property type="entry name" value="Ribosom_S30AE_C"/>
    <property type="match status" value="2"/>
</dbReference>
<evidence type="ECO:0000313" key="4">
    <source>
        <dbReference type="Proteomes" id="UP000305546"/>
    </source>
</evidence>
<accession>A0A5C4LTY6</accession>
<evidence type="ECO:0000259" key="2">
    <source>
        <dbReference type="Pfam" id="PF16321"/>
    </source>
</evidence>
<feature type="domain" description="Sigma 54 modulation/S30EA ribosomal protein C-terminal" evidence="2">
    <location>
        <begin position="159"/>
        <end position="211"/>
    </location>
</feature>
<dbReference type="GO" id="GO:0022627">
    <property type="term" value="C:cytosolic small ribosomal subunit"/>
    <property type="evidence" value="ECO:0007669"/>
    <property type="project" value="TreeGrafter"/>
</dbReference>
<organism evidence="3 4">
    <name type="scientific">Amycolatopsis alkalitolerans</name>
    <dbReference type="NCBI Taxonomy" id="2547244"/>
    <lineage>
        <taxon>Bacteria</taxon>
        <taxon>Bacillati</taxon>
        <taxon>Actinomycetota</taxon>
        <taxon>Actinomycetes</taxon>
        <taxon>Pseudonocardiales</taxon>
        <taxon>Pseudonocardiaceae</taxon>
        <taxon>Amycolatopsis</taxon>
    </lineage>
</organism>
<keyword evidence="4" id="KW-1185">Reference proteome</keyword>
<dbReference type="InterPro" id="IPR038416">
    <property type="entry name" value="Ribosom_S30AE_C_sf"/>
</dbReference>
<dbReference type="Proteomes" id="UP000305546">
    <property type="component" value="Unassembled WGS sequence"/>
</dbReference>
<protein>
    <submittedName>
        <fullName evidence="3">HPF/RaiA family ribosome-associated protein</fullName>
    </submittedName>
</protein>
<evidence type="ECO:0000256" key="1">
    <source>
        <dbReference type="SAM" id="MobiDB-lite"/>
    </source>
</evidence>
<gene>
    <name evidence="3" type="ORF">FG385_27320</name>
</gene>